<gene>
    <name evidence="6" type="ORF">G7Y89_g15775</name>
</gene>
<dbReference type="Gene3D" id="6.10.140.2220">
    <property type="match status" value="1"/>
</dbReference>
<dbReference type="CDD" id="cd00064">
    <property type="entry name" value="FU"/>
    <property type="match status" value="1"/>
</dbReference>
<organism evidence="6 7">
    <name type="scientific">Cudoniella acicularis</name>
    <dbReference type="NCBI Taxonomy" id="354080"/>
    <lineage>
        <taxon>Eukaryota</taxon>
        <taxon>Fungi</taxon>
        <taxon>Dikarya</taxon>
        <taxon>Ascomycota</taxon>
        <taxon>Pezizomycotina</taxon>
        <taxon>Leotiomycetes</taxon>
        <taxon>Helotiales</taxon>
        <taxon>Tricladiaceae</taxon>
        <taxon>Cudoniella</taxon>
    </lineage>
</organism>
<dbReference type="GO" id="GO:0008270">
    <property type="term" value="F:zinc ion binding"/>
    <property type="evidence" value="ECO:0007669"/>
    <property type="project" value="UniProtKB-KW"/>
</dbReference>
<accession>A0A8H4QGF8</accession>
<dbReference type="InterPro" id="IPR002893">
    <property type="entry name" value="Znf_MYND"/>
</dbReference>
<evidence type="ECO:0000256" key="2">
    <source>
        <dbReference type="ARBA" id="ARBA00022771"/>
    </source>
</evidence>
<evidence type="ECO:0000259" key="5">
    <source>
        <dbReference type="PROSITE" id="PS50865"/>
    </source>
</evidence>
<keyword evidence="7" id="KW-1185">Reference proteome</keyword>
<dbReference type="SUPFAM" id="SSF144232">
    <property type="entry name" value="HIT/MYND zinc finger-like"/>
    <property type="match status" value="1"/>
</dbReference>
<proteinExistence type="predicted"/>
<comment type="caution">
    <text evidence="6">The sequence shown here is derived from an EMBL/GenBank/DDBJ whole genome shotgun (WGS) entry which is preliminary data.</text>
</comment>
<dbReference type="InterPro" id="IPR006212">
    <property type="entry name" value="Furin_repeat"/>
</dbReference>
<name>A0A8H4QGF8_9HELO</name>
<keyword evidence="3" id="KW-0862">Zinc</keyword>
<feature type="domain" description="MYND-type" evidence="5">
    <location>
        <begin position="7"/>
        <end position="43"/>
    </location>
</feature>
<protein>
    <recommendedName>
        <fullName evidence="5">MYND-type domain-containing protein</fullName>
    </recommendedName>
</protein>
<sequence>MAPTSTCVICNKRGANDCASCKSASYCSKACQVLDWPLHKLLCKKFKKLPSRPNNMPSQLAILLSADDPDPRLIWVPSPQEYTEYSETGFQNPITEPLLGQPITHSAERFVVTKNEVRGYELDHSVVLFARDNWLNDGSKPNQAALALTDWELPYDWRGNILIMSFKVVAKGREGIETYQNVTLGDLRTVVDYLRRYGISIERGTEHDSLWAMLKQITDDGEEKTTVDTRTTPTPNKYKEEKNVKGVIIKCKRDIDFDKKENKRWERYSEVSVAKDHAIWKEPSTEASRIMGLPLLVHQLPPNPALTGSDLDNPPATYLNLTVDPKKAEMWGFAPPEWQNQVGSVLVVRKDGKSLSREQAWALAEYMQFRVADALGDTNDPGDVRQRRATILKILNWKCFDAFLENFKVEMTDADGKDWSNVRSPFGTRENHRGEPF</sequence>
<dbReference type="Pfam" id="PF01753">
    <property type="entry name" value="zf-MYND"/>
    <property type="match status" value="1"/>
</dbReference>
<evidence type="ECO:0000313" key="6">
    <source>
        <dbReference type="EMBL" id="KAF4610345.1"/>
    </source>
</evidence>
<dbReference type="PROSITE" id="PS01360">
    <property type="entry name" value="ZF_MYND_1"/>
    <property type="match status" value="1"/>
</dbReference>
<dbReference type="OrthoDB" id="3511311at2759"/>
<reference evidence="6 7" key="1">
    <citation type="submission" date="2020-03" db="EMBL/GenBank/DDBJ databases">
        <title>Draft Genome Sequence of Cudoniella acicularis.</title>
        <authorList>
            <person name="Buettner E."/>
            <person name="Kellner H."/>
        </authorList>
    </citation>
    <scope>NUCLEOTIDE SEQUENCE [LARGE SCALE GENOMIC DNA]</scope>
    <source>
        <strain evidence="6 7">DSM 108380</strain>
    </source>
</reference>
<evidence type="ECO:0000256" key="3">
    <source>
        <dbReference type="ARBA" id="ARBA00022833"/>
    </source>
</evidence>
<evidence type="ECO:0000256" key="1">
    <source>
        <dbReference type="ARBA" id="ARBA00022723"/>
    </source>
</evidence>
<dbReference type="Proteomes" id="UP000566819">
    <property type="component" value="Unassembled WGS sequence"/>
</dbReference>
<evidence type="ECO:0000313" key="7">
    <source>
        <dbReference type="Proteomes" id="UP000566819"/>
    </source>
</evidence>
<dbReference type="EMBL" id="JAAMPI010002682">
    <property type="protein sequence ID" value="KAF4610345.1"/>
    <property type="molecule type" value="Genomic_DNA"/>
</dbReference>
<dbReference type="AlphaFoldDB" id="A0A8H4QGF8"/>
<evidence type="ECO:0000256" key="4">
    <source>
        <dbReference type="PROSITE-ProRule" id="PRU00134"/>
    </source>
</evidence>
<dbReference type="PROSITE" id="PS50865">
    <property type="entry name" value="ZF_MYND_2"/>
    <property type="match status" value="1"/>
</dbReference>
<keyword evidence="2 4" id="KW-0863">Zinc-finger</keyword>
<keyword evidence="1" id="KW-0479">Metal-binding</keyword>